<evidence type="ECO:0000256" key="4">
    <source>
        <dbReference type="PIRNR" id="PIRNR006230"/>
    </source>
</evidence>
<evidence type="ECO:0000313" key="7">
    <source>
        <dbReference type="Proteomes" id="UP000609346"/>
    </source>
</evidence>
<dbReference type="InterPro" id="IPR019991">
    <property type="entry name" value="GTP-bd_ribosome_bgen"/>
</dbReference>
<dbReference type="InterPro" id="IPR027417">
    <property type="entry name" value="P-loop_NTPase"/>
</dbReference>
<evidence type="ECO:0000256" key="2">
    <source>
        <dbReference type="ARBA" id="ARBA00022741"/>
    </source>
</evidence>
<comment type="function">
    <text evidence="4">Required for a late step of 50S ribosomal subunit assembly. Has GTPase activity.</text>
</comment>
<dbReference type="PANTHER" id="PTHR45782:SF4">
    <property type="entry name" value="MITOCHONDRIAL RIBOSOME-ASSOCIATED GTPASE 1"/>
    <property type="match status" value="1"/>
</dbReference>
<dbReference type="InterPro" id="IPR006073">
    <property type="entry name" value="GTP-bd"/>
</dbReference>
<dbReference type="PIRSF" id="PIRSF006230">
    <property type="entry name" value="MG442"/>
    <property type="match status" value="1"/>
</dbReference>
<keyword evidence="2 4" id="KW-0547">Nucleotide-binding</keyword>
<keyword evidence="4" id="KW-0963">Cytoplasm</keyword>
<comment type="subcellular location">
    <subcellularLocation>
        <location evidence="4">Cytoplasm</location>
    </subcellularLocation>
</comment>
<dbReference type="PROSITE" id="PS51721">
    <property type="entry name" value="G_CP"/>
    <property type="match status" value="1"/>
</dbReference>
<comment type="similarity">
    <text evidence="4">Belongs to the TRAFAC class YlqF/YawG GTPase family. MTG1 subfamily.</text>
</comment>
<comment type="caution">
    <text evidence="6">The sequence shown here is derived from an EMBL/GenBank/DDBJ whole genome shotgun (WGS) entry which is preliminary data.</text>
</comment>
<dbReference type="Gene3D" id="1.10.1580.10">
    <property type="match status" value="1"/>
</dbReference>
<name>A0ABR8MTD6_9BACL</name>
<organism evidence="6 7">
    <name type="scientific">Paenibacillus terricola</name>
    <dbReference type="NCBI Taxonomy" id="2763503"/>
    <lineage>
        <taxon>Bacteria</taxon>
        <taxon>Bacillati</taxon>
        <taxon>Bacillota</taxon>
        <taxon>Bacilli</taxon>
        <taxon>Bacillales</taxon>
        <taxon>Paenibacillaceae</taxon>
        <taxon>Paenibacillus</taxon>
    </lineage>
</organism>
<dbReference type="RefSeq" id="WP_191202432.1">
    <property type="nucleotide sequence ID" value="NZ_JACXZA010000001.1"/>
</dbReference>
<evidence type="ECO:0000259" key="5">
    <source>
        <dbReference type="PROSITE" id="PS51721"/>
    </source>
</evidence>
<proteinExistence type="inferred from homology"/>
<reference evidence="6 7" key="1">
    <citation type="submission" date="2020-09" db="EMBL/GenBank/DDBJ databases">
        <title>Paenibacillus sp. strain PR3 16S rRNA gene Genome sequencing and assembly.</title>
        <authorList>
            <person name="Kim J."/>
        </authorList>
    </citation>
    <scope>NUCLEOTIDE SEQUENCE [LARGE SCALE GENOMIC DNA]</scope>
    <source>
        <strain evidence="6 7">PR3</strain>
    </source>
</reference>
<evidence type="ECO:0000256" key="1">
    <source>
        <dbReference type="ARBA" id="ARBA00014898"/>
    </source>
</evidence>
<dbReference type="NCBIfam" id="TIGR03596">
    <property type="entry name" value="GTPase_YlqF"/>
    <property type="match status" value="1"/>
</dbReference>
<accession>A0ABR8MTD6</accession>
<keyword evidence="3 4" id="KW-0342">GTP-binding</keyword>
<sequence length="290" mass="32736">MSIQWFPGHMTRARRQIQDKLKLIDLAVELLDARIPLSSRNPMIDDILLNKPRLIVLGKSDLADPRETEAWIERFKYEGHECIAVDASTGTRVGEIPDLARKLMQEKIDRQIAKGINPRAVRALIVGIPNVGKSTLINRLAGRNIAITGDRPGVTKGQQWIKVGKEMELLDTPGILWPKFEDPIVGYRLAMTGAIKEQILDIEDIAFYATRELINRYWDTLVERYGIEEERPTDTEEAENIVRIMEAIGRKRGCLISGGRVDLEKTSGIILRELRAGKLGRLTLESASTY</sequence>
<gene>
    <name evidence="6" type="primary">ylqF</name>
    <name evidence="6" type="ORF">H8B09_05585</name>
</gene>
<dbReference type="PANTHER" id="PTHR45782">
    <property type="entry name" value="MITOCHONDRIAL RIBOSOME-ASSOCIATED GTPASE 1"/>
    <property type="match status" value="1"/>
</dbReference>
<evidence type="ECO:0000256" key="3">
    <source>
        <dbReference type="ARBA" id="ARBA00023134"/>
    </source>
</evidence>
<dbReference type="Gene3D" id="3.40.50.300">
    <property type="entry name" value="P-loop containing nucleotide triphosphate hydrolases"/>
    <property type="match status" value="1"/>
</dbReference>
<dbReference type="SUPFAM" id="SSF52540">
    <property type="entry name" value="P-loop containing nucleoside triphosphate hydrolases"/>
    <property type="match status" value="1"/>
</dbReference>
<keyword evidence="7" id="KW-1185">Reference proteome</keyword>
<dbReference type="Proteomes" id="UP000609346">
    <property type="component" value="Unassembled WGS sequence"/>
</dbReference>
<dbReference type="Pfam" id="PF01926">
    <property type="entry name" value="MMR_HSR1"/>
    <property type="match status" value="1"/>
</dbReference>
<evidence type="ECO:0000313" key="6">
    <source>
        <dbReference type="EMBL" id="MBD3918217.1"/>
    </source>
</evidence>
<dbReference type="InterPro" id="IPR023179">
    <property type="entry name" value="GTP-bd_ortho_bundle_sf"/>
</dbReference>
<dbReference type="CDD" id="cd01856">
    <property type="entry name" value="YlqF"/>
    <property type="match status" value="1"/>
</dbReference>
<dbReference type="InterPro" id="IPR030378">
    <property type="entry name" value="G_CP_dom"/>
</dbReference>
<feature type="domain" description="CP-type G" evidence="5">
    <location>
        <begin position="14"/>
        <end position="178"/>
    </location>
</feature>
<dbReference type="EMBL" id="JACXZA010000001">
    <property type="protein sequence ID" value="MBD3918217.1"/>
    <property type="molecule type" value="Genomic_DNA"/>
</dbReference>
<protein>
    <recommendedName>
        <fullName evidence="1 4">Ribosome biogenesis GTPase A</fullName>
    </recommendedName>
</protein>
<dbReference type="InterPro" id="IPR016478">
    <property type="entry name" value="GTPase_MTG1"/>
</dbReference>